<proteinExistence type="predicted"/>
<dbReference type="Proteomes" id="UP000232722">
    <property type="component" value="Unassembled WGS sequence"/>
</dbReference>
<feature type="non-terminal residue" evidence="1">
    <location>
        <position position="1"/>
    </location>
</feature>
<gene>
    <name evidence="1" type="ORF">RhiirA5_440402</name>
</gene>
<evidence type="ECO:0000313" key="2">
    <source>
        <dbReference type="Proteomes" id="UP000232722"/>
    </source>
</evidence>
<reference evidence="1 2" key="1">
    <citation type="submission" date="2016-04" db="EMBL/GenBank/DDBJ databases">
        <title>Genome analyses suggest a sexual origin of heterokaryosis in a supposedly ancient asexual fungus.</title>
        <authorList>
            <person name="Ropars J."/>
            <person name="Sedzielewska K."/>
            <person name="Noel J."/>
            <person name="Charron P."/>
            <person name="Farinelli L."/>
            <person name="Marton T."/>
            <person name="Kruger M."/>
            <person name="Pelin A."/>
            <person name="Brachmann A."/>
            <person name="Corradi N."/>
        </authorList>
    </citation>
    <scope>NUCLEOTIDE SEQUENCE [LARGE SCALE GENOMIC DNA]</scope>
    <source>
        <strain evidence="1 2">A5</strain>
    </source>
</reference>
<reference evidence="1 2" key="2">
    <citation type="submission" date="2017-09" db="EMBL/GenBank/DDBJ databases">
        <title>Extensive intraspecific genome diversity in a model arbuscular mycorrhizal fungus.</title>
        <authorList>
            <person name="Chen E.C."/>
            <person name="Morin E."/>
            <person name="Beaudet D."/>
            <person name="Noel J."/>
            <person name="Ndikumana S."/>
            <person name="Charron P."/>
            <person name="St-Onge C."/>
            <person name="Giorgi J."/>
            <person name="Grigoriev I.V."/>
            <person name="Roux C."/>
            <person name="Martin F.M."/>
            <person name="Corradi N."/>
        </authorList>
    </citation>
    <scope>NUCLEOTIDE SEQUENCE [LARGE SCALE GENOMIC DNA]</scope>
    <source>
        <strain evidence="1 2">A5</strain>
    </source>
</reference>
<dbReference type="EMBL" id="LLXJ01007311">
    <property type="protein sequence ID" value="PKB93761.1"/>
    <property type="molecule type" value="Genomic_DNA"/>
</dbReference>
<comment type="caution">
    <text evidence="1">The sequence shown here is derived from an EMBL/GenBank/DDBJ whole genome shotgun (WGS) entry which is preliminary data.</text>
</comment>
<name>A0A2I1FF39_9GLOM</name>
<dbReference type="AlphaFoldDB" id="A0A2I1FF39"/>
<organism evidence="1 2">
    <name type="scientific">Rhizophagus irregularis</name>
    <dbReference type="NCBI Taxonomy" id="588596"/>
    <lineage>
        <taxon>Eukaryota</taxon>
        <taxon>Fungi</taxon>
        <taxon>Fungi incertae sedis</taxon>
        <taxon>Mucoromycota</taxon>
        <taxon>Glomeromycotina</taxon>
        <taxon>Glomeromycetes</taxon>
        <taxon>Glomerales</taxon>
        <taxon>Glomeraceae</taxon>
        <taxon>Rhizophagus</taxon>
    </lineage>
</organism>
<protein>
    <submittedName>
        <fullName evidence="1">Uncharacterized protein</fullName>
    </submittedName>
</protein>
<dbReference type="OrthoDB" id="2410052at2759"/>
<evidence type="ECO:0000313" key="1">
    <source>
        <dbReference type="EMBL" id="PKB93761.1"/>
    </source>
</evidence>
<sequence length="76" mass="9196">HQLTQSQINKKKIEDENLIHYQVSQNEIKETILAYKLELVNLQQQNFQLEQNYQELRFNSTAQIREFAEKKILYSL</sequence>
<accession>A0A2I1FF39</accession>